<keyword evidence="1" id="KW-0472">Membrane</keyword>
<evidence type="ECO:0000256" key="1">
    <source>
        <dbReference type="SAM" id="Phobius"/>
    </source>
</evidence>
<comment type="caution">
    <text evidence="4">The sequence shown here is derived from an EMBL/GenBank/DDBJ whole genome shotgun (WGS) entry which is preliminary data.</text>
</comment>
<evidence type="ECO:0000256" key="2">
    <source>
        <dbReference type="SAM" id="SignalP"/>
    </source>
</evidence>
<sequence>MLKALFVFLLITALGFGANAAKAVKKDSVKLIHKTIKVDSASIVERHFNAAQLKLYKQDRNFQYATQETDLSIWDRFWRWFWKWLRDLFDFDGPKLDVPYLKYIMGALAVGLIVYGIIKYLGDDLHLFGKKAKAVDIPYSESLENIHEISFDEEIERAMNQHNYKLAVRLLYLRSLKQLSDAQLIHWQIEKTNSAYLNELTDSVQRQSFGILTTQFEYIWYGDFPIDGRSFQSIYTAFQDFKKRMP</sequence>
<evidence type="ECO:0000259" key="3">
    <source>
        <dbReference type="Pfam" id="PF13559"/>
    </source>
</evidence>
<dbReference type="Proteomes" id="UP000662074">
    <property type="component" value="Unassembled WGS sequence"/>
</dbReference>
<dbReference type="RefSeq" id="WP_188418828.1">
    <property type="nucleotide sequence ID" value="NZ_BMDO01000016.1"/>
</dbReference>
<keyword evidence="5" id="KW-1185">Reference proteome</keyword>
<dbReference type="InterPro" id="IPR025403">
    <property type="entry name" value="TgpA-like_C"/>
</dbReference>
<dbReference type="Pfam" id="PF13559">
    <property type="entry name" value="DUF4129"/>
    <property type="match status" value="1"/>
</dbReference>
<keyword evidence="1" id="KW-1133">Transmembrane helix</keyword>
<evidence type="ECO:0000313" key="5">
    <source>
        <dbReference type="Proteomes" id="UP000662074"/>
    </source>
</evidence>
<name>A0A917JBS1_9SPHI</name>
<proteinExistence type="predicted"/>
<gene>
    <name evidence="4" type="ORF">GCM10011425_39300</name>
</gene>
<feature type="domain" description="Protein-glutamine gamma-glutamyltransferase-like C-terminal" evidence="3">
    <location>
        <begin position="171"/>
        <end position="236"/>
    </location>
</feature>
<reference evidence="4" key="1">
    <citation type="journal article" date="2014" name="Int. J. Syst. Evol. Microbiol.">
        <title>Complete genome sequence of Corynebacterium casei LMG S-19264T (=DSM 44701T), isolated from a smear-ripened cheese.</title>
        <authorList>
            <consortium name="US DOE Joint Genome Institute (JGI-PGF)"/>
            <person name="Walter F."/>
            <person name="Albersmeier A."/>
            <person name="Kalinowski J."/>
            <person name="Ruckert C."/>
        </authorList>
    </citation>
    <scope>NUCLEOTIDE SEQUENCE</scope>
    <source>
        <strain evidence="4">CCM 8711</strain>
    </source>
</reference>
<dbReference type="EMBL" id="BMDO01000016">
    <property type="protein sequence ID" value="GGI52718.1"/>
    <property type="molecule type" value="Genomic_DNA"/>
</dbReference>
<keyword evidence="1" id="KW-0812">Transmembrane</keyword>
<keyword evidence="2" id="KW-0732">Signal</keyword>
<accession>A0A917JBS1</accession>
<dbReference type="AlphaFoldDB" id="A0A917JBS1"/>
<reference evidence="4" key="2">
    <citation type="submission" date="2020-09" db="EMBL/GenBank/DDBJ databases">
        <authorList>
            <person name="Sun Q."/>
            <person name="Sedlacek I."/>
        </authorList>
    </citation>
    <scope>NUCLEOTIDE SEQUENCE</scope>
    <source>
        <strain evidence="4">CCM 8711</strain>
    </source>
</reference>
<feature type="transmembrane region" description="Helical" evidence="1">
    <location>
        <begin position="100"/>
        <end position="121"/>
    </location>
</feature>
<evidence type="ECO:0000313" key="4">
    <source>
        <dbReference type="EMBL" id="GGI52718.1"/>
    </source>
</evidence>
<feature type="signal peptide" evidence="2">
    <location>
        <begin position="1"/>
        <end position="20"/>
    </location>
</feature>
<organism evidence="4 5">
    <name type="scientific">Mucilaginibacter galii</name>
    <dbReference type="NCBI Taxonomy" id="2005073"/>
    <lineage>
        <taxon>Bacteria</taxon>
        <taxon>Pseudomonadati</taxon>
        <taxon>Bacteroidota</taxon>
        <taxon>Sphingobacteriia</taxon>
        <taxon>Sphingobacteriales</taxon>
        <taxon>Sphingobacteriaceae</taxon>
        <taxon>Mucilaginibacter</taxon>
    </lineage>
</organism>
<feature type="chain" id="PRO_5036918479" description="Protein-glutamine gamma-glutamyltransferase-like C-terminal domain-containing protein" evidence="2">
    <location>
        <begin position="21"/>
        <end position="246"/>
    </location>
</feature>
<protein>
    <recommendedName>
        <fullName evidence="3">Protein-glutamine gamma-glutamyltransferase-like C-terminal domain-containing protein</fullName>
    </recommendedName>
</protein>